<evidence type="ECO:0000256" key="1">
    <source>
        <dbReference type="SAM" id="Coils"/>
    </source>
</evidence>
<dbReference type="Proteomes" id="UP000187209">
    <property type="component" value="Unassembled WGS sequence"/>
</dbReference>
<protein>
    <submittedName>
        <fullName evidence="3">Uncharacterized protein</fullName>
    </submittedName>
</protein>
<comment type="caution">
    <text evidence="3">The sequence shown here is derived from an EMBL/GenBank/DDBJ whole genome shotgun (WGS) entry which is preliminary data.</text>
</comment>
<feature type="coiled-coil region" evidence="1">
    <location>
        <begin position="21"/>
        <end position="75"/>
    </location>
</feature>
<keyword evidence="1" id="KW-0175">Coiled coil</keyword>
<reference evidence="3 4" key="1">
    <citation type="submission" date="2016-11" db="EMBL/GenBank/DDBJ databases">
        <title>The macronuclear genome of Stentor coeruleus: a giant cell with tiny introns.</title>
        <authorList>
            <person name="Slabodnick M."/>
            <person name="Ruby J.G."/>
            <person name="Reiff S.B."/>
            <person name="Swart E.C."/>
            <person name="Gosai S."/>
            <person name="Prabakaran S."/>
            <person name="Witkowska E."/>
            <person name="Larue G.E."/>
            <person name="Fisher S."/>
            <person name="Freeman R.M."/>
            <person name="Gunawardena J."/>
            <person name="Chu W."/>
            <person name="Stover N.A."/>
            <person name="Gregory B.D."/>
            <person name="Nowacki M."/>
            <person name="Derisi J."/>
            <person name="Roy S.W."/>
            <person name="Marshall W.F."/>
            <person name="Sood P."/>
        </authorList>
    </citation>
    <scope>NUCLEOTIDE SEQUENCE [LARGE SCALE GENOMIC DNA]</scope>
    <source>
        <strain evidence="3">WM001</strain>
    </source>
</reference>
<feature type="region of interest" description="Disordered" evidence="2">
    <location>
        <begin position="283"/>
        <end position="375"/>
    </location>
</feature>
<feature type="region of interest" description="Disordered" evidence="2">
    <location>
        <begin position="229"/>
        <end position="252"/>
    </location>
</feature>
<name>A0A1R2D251_9CILI</name>
<feature type="compositionally biased region" description="Polar residues" evidence="2">
    <location>
        <begin position="284"/>
        <end position="296"/>
    </location>
</feature>
<feature type="compositionally biased region" description="Low complexity" evidence="2">
    <location>
        <begin position="362"/>
        <end position="374"/>
    </location>
</feature>
<feature type="compositionally biased region" description="Basic and acidic residues" evidence="2">
    <location>
        <begin position="229"/>
        <end position="242"/>
    </location>
</feature>
<proteinExistence type="predicted"/>
<organism evidence="3 4">
    <name type="scientific">Stentor coeruleus</name>
    <dbReference type="NCBI Taxonomy" id="5963"/>
    <lineage>
        <taxon>Eukaryota</taxon>
        <taxon>Sar</taxon>
        <taxon>Alveolata</taxon>
        <taxon>Ciliophora</taxon>
        <taxon>Postciliodesmatophora</taxon>
        <taxon>Heterotrichea</taxon>
        <taxon>Heterotrichida</taxon>
        <taxon>Stentoridae</taxon>
        <taxon>Stentor</taxon>
    </lineage>
</organism>
<keyword evidence="4" id="KW-1185">Reference proteome</keyword>
<evidence type="ECO:0000256" key="2">
    <source>
        <dbReference type="SAM" id="MobiDB-lite"/>
    </source>
</evidence>
<gene>
    <name evidence="3" type="ORF">SteCoe_1383</name>
</gene>
<dbReference type="AlphaFoldDB" id="A0A1R2D251"/>
<feature type="compositionally biased region" description="Polar residues" evidence="2">
    <location>
        <begin position="349"/>
        <end position="360"/>
    </location>
</feature>
<sequence length="401" mass="47390">MVEYMRFELMKKDLCKAATTIHRLKQERDEFKIAYELQKEKNSNKKDLIRSTIYLEELQNINDSLQKDLLNCKKTIADKDRKIFKLQQRYESVNKKLKMDMESFRDIEDARRELNYEISNSIIRNGGSSIYKETQSLMKKLFSSMKSNPSIYKIFKSIVQCTKKFKLEIEEENYCKGFMVMCKFVIDLLDSFSFCEDSQNETKDFDMNTDDVYRIRNLNTYESQRSRLHHEDYNLRSRDKSPEGFTSTFGKKTYNESPSIKKHKEDVYRQSLELDKINEKLQKLSMSRSNTESKNYQYLGREKQSPSKSSFNVEEKKRNRNIGNNEKSLTLDQNIVDDDNKDKSIRLESLSSTSKNLKSVSKSRSPARRLASPRNKYDEYMSPVLRKTDCSKSVAEALRFC</sequence>
<evidence type="ECO:0000313" key="3">
    <source>
        <dbReference type="EMBL" id="OMJ95322.1"/>
    </source>
</evidence>
<dbReference type="EMBL" id="MPUH01000014">
    <property type="protein sequence ID" value="OMJ95322.1"/>
    <property type="molecule type" value="Genomic_DNA"/>
</dbReference>
<accession>A0A1R2D251</accession>
<evidence type="ECO:0000313" key="4">
    <source>
        <dbReference type="Proteomes" id="UP000187209"/>
    </source>
</evidence>
<feature type="compositionally biased region" description="Polar residues" evidence="2">
    <location>
        <begin position="321"/>
        <end position="333"/>
    </location>
</feature>